<sequence length="77" mass="8885">MAMDMVVNDYLEHVDRDAVTVANVNERFGLMLKRFRTIEYYAKAIDKAMKEKPELFVPVDNSDTAVAMEFDPQTSHD</sequence>
<organism evidence="1">
    <name type="scientific">human gut metagenome</name>
    <dbReference type="NCBI Taxonomy" id="408170"/>
    <lineage>
        <taxon>unclassified sequences</taxon>
        <taxon>metagenomes</taxon>
        <taxon>organismal metagenomes</taxon>
    </lineage>
</organism>
<evidence type="ECO:0000313" key="1">
    <source>
        <dbReference type="EMBL" id="ETJ42629.1"/>
    </source>
</evidence>
<proteinExistence type="predicted"/>
<accession>W1YN59</accession>
<protein>
    <submittedName>
        <fullName evidence="1">Uncharacterized protein</fullName>
    </submittedName>
</protein>
<feature type="non-terminal residue" evidence="1">
    <location>
        <position position="77"/>
    </location>
</feature>
<dbReference type="EMBL" id="AZMM01003401">
    <property type="protein sequence ID" value="ETJ42629.1"/>
    <property type="molecule type" value="Genomic_DNA"/>
</dbReference>
<dbReference type="AlphaFoldDB" id="W1YN59"/>
<comment type="caution">
    <text evidence="1">The sequence shown here is derived from an EMBL/GenBank/DDBJ whole genome shotgun (WGS) entry which is preliminary data.</text>
</comment>
<reference evidence="1" key="1">
    <citation type="submission" date="2013-12" db="EMBL/GenBank/DDBJ databases">
        <title>A Varibaculum cambriense genome reconstructed from a premature infant gut community with otherwise low bacterial novelty that shifts toward anaerobic metabolism during the third week of life.</title>
        <authorList>
            <person name="Brown C.T."/>
            <person name="Sharon I."/>
            <person name="Thomas B.C."/>
            <person name="Castelle C.J."/>
            <person name="Morowitz M.J."/>
            <person name="Banfield J.F."/>
        </authorList>
    </citation>
    <scope>NUCLEOTIDE SEQUENCE</scope>
</reference>
<gene>
    <name evidence="1" type="ORF">Q604_UNBC03401G0001</name>
</gene>
<name>W1YN59_9ZZZZ</name>